<dbReference type="AlphaFoldDB" id="A0A5B7EML1"/>
<proteinExistence type="predicted"/>
<evidence type="ECO:0000313" key="2">
    <source>
        <dbReference type="Proteomes" id="UP000324222"/>
    </source>
</evidence>
<comment type="caution">
    <text evidence="1">The sequence shown here is derived from an EMBL/GenBank/DDBJ whole genome shotgun (WGS) entry which is preliminary data.</text>
</comment>
<dbReference type="EMBL" id="VSRR010003359">
    <property type="protein sequence ID" value="MPC35840.1"/>
    <property type="molecule type" value="Genomic_DNA"/>
</dbReference>
<protein>
    <submittedName>
        <fullName evidence="1">Uncharacterized protein</fullName>
    </submittedName>
</protein>
<sequence>MTSGQFIRATRDRRGWNSMVAHVLEVMAQRASVNHHIPHHHQEHTYILPVVENADDPVEQHVHQVVPEWLQAVKQVVQTEDTRVILNSGRAKRHPAHPSFLHHSPASRLLLRKGSLEILYCTSSLPLPPLLRPAIRRANHFRQQPQYIDNPARRNLCVSRALRLPPLPSPAGPHPSPK</sequence>
<accession>A0A5B7EML1</accession>
<dbReference type="Proteomes" id="UP000324222">
    <property type="component" value="Unassembled WGS sequence"/>
</dbReference>
<name>A0A5B7EML1_PORTR</name>
<keyword evidence="2" id="KW-1185">Reference proteome</keyword>
<organism evidence="1 2">
    <name type="scientific">Portunus trituberculatus</name>
    <name type="common">Swimming crab</name>
    <name type="synonym">Neptunus trituberculatus</name>
    <dbReference type="NCBI Taxonomy" id="210409"/>
    <lineage>
        <taxon>Eukaryota</taxon>
        <taxon>Metazoa</taxon>
        <taxon>Ecdysozoa</taxon>
        <taxon>Arthropoda</taxon>
        <taxon>Crustacea</taxon>
        <taxon>Multicrustacea</taxon>
        <taxon>Malacostraca</taxon>
        <taxon>Eumalacostraca</taxon>
        <taxon>Eucarida</taxon>
        <taxon>Decapoda</taxon>
        <taxon>Pleocyemata</taxon>
        <taxon>Brachyura</taxon>
        <taxon>Eubrachyura</taxon>
        <taxon>Portunoidea</taxon>
        <taxon>Portunidae</taxon>
        <taxon>Portuninae</taxon>
        <taxon>Portunus</taxon>
    </lineage>
</organism>
<reference evidence="1 2" key="1">
    <citation type="submission" date="2019-05" db="EMBL/GenBank/DDBJ databases">
        <title>Another draft genome of Portunus trituberculatus and its Hox gene families provides insights of decapod evolution.</title>
        <authorList>
            <person name="Jeong J.-H."/>
            <person name="Song I."/>
            <person name="Kim S."/>
            <person name="Choi T."/>
            <person name="Kim D."/>
            <person name="Ryu S."/>
            <person name="Kim W."/>
        </authorList>
    </citation>
    <scope>NUCLEOTIDE SEQUENCE [LARGE SCALE GENOMIC DNA]</scope>
    <source>
        <tissue evidence="1">Muscle</tissue>
    </source>
</reference>
<gene>
    <name evidence="1" type="ORF">E2C01_029278</name>
</gene>
<evidence type="ECO:0000313" key="1">
    <source>
        <dbReference type="EMBL" id="MPC35840.1"/>
    </source>
</evidence>